<evidence type="ECO:0000313" key="2">
    <source>
        <dbReference type="EMBL" id="EWC61340.1"/>
    </source>
</evidence>
<dbReference type="AlphaFoldDB" id="W7IKF4"/>
<evidence type="ECO:0000313" key="3">
    <source>
        <dbReference type="Proteomes" id="UP000019277"/>
    </source>
</evidence>
<dbReference type="PATRIC" id="fig|909613.9.peg.3397"/>
<dbReference type="InterPro" id="IPR009081">
    <property type="entry name" value="PP-bd_ACP"/>
</dbReference>
<comment type="caution">
    <text evidence="2">The sequence shown here is derived from an EMBL/GenBank/DDBJ whole genome shotgun (WGS) entry which is preliminary data.</text>
</comment>
<dbReference type="STRING" id="909613.UO65_3396"/>
<dbReference type="InterPro" id="IPR036736">
    <property type="entry name" value="ACP-like_sf"/>
</dbReference>
<dbReference type="Pfam" id="PF00550">
    <property type="entry name" value="PP-binding"/>
    <property type="match status" value="1"/>
</dbReference>
<keyword evidence="3" id="KW-1185">Reference proteome</keyword>
<organism evidence="2 3">
    <name type="scientific">Actinokineospora spheciospongiae</name>
    <dbReference type="NCBI Taxonomy" id="909613"/>
    <lineage>
        <taxon>Bacteria</taxon>
        <taxon>Bacillati</taxon>
        <taxon>Actinomycetota</taxon>
        <taxon>Actinomycetes</taxon>
        <taxon>Pseudonocardiales</taxon>
        <taxon>Pseudonocardiaceae</taxon>
        <taxon>Actinokineospora</taxon>
    </lineage>
</organism>
<dbReference type="Gene3D" id="1.10.1200.10">
    <property type="entry name" value="ACP-like"/>
    <property type="match status" value="1"/>
</dbReference>
<dbReference type="EMBL" id="AYXG01000118">
    <property type="protein sequence ID" value="EWC61340.1"/>
    <property type="molecule type" value="Genomic_DNA"/>
</dbReference>
<evidence type="ECO:0000259" key="1">
    <source>
        <dbReference type="PROSITE" id="PS50075"/>
    </source>
</evidence>
<dbReference type="RefSeq" id="WP_035283465.1">
    <property type="nucleotide sequence ID" value="NZ_AYXG01000118.1"/>
</dbReference>
<gene>
    <name evidence="2" type="ORF">UO65_3396</name>
</gene>
<protein>
    <recommendedName>
        <fullName evidence="1">Carrier domain-containing protein</fullName>
    </recommendedName>
</protein>
<feature type="domain" description="Carrier" evidence="1">
    <location>
        <begin position="1"/>
        <end position="80"/>
    </location>
</feature>
<name>W7IKF4_9PSEU</name>
<dbReference type="eggNOG" id="COG0236">
    <property type="taxonomic scope" value="Bacteria"/>
</dbReference>
<dbReference type="OrthoDB" id="2625323at2"/>
<dbReference type="Proteomes" id="UP000019277">
    <property type="component" value="Unassembled WGS sequence"/>
</dbReference>
<sequence length="87" mass="9313">MSNVDTIKSFIIEEFLPDVEPAALAVDYDLLANGVIDSLGLLKLIAWIEDRFGAPIADDDLDPDNFRSVTAIDTFVARVTAGAVTGS</sequence>
<proteinExistence type="predicted"/>
<dbReference type="SUPFAM" id="SSF47336">
    <property type="entry name" value="ACP-like"/>
    <property type="match status" value="1"/>
</dbReference>
<dbReference type="PROSITE" id="PS50075">
    <property type="entry name" value="CARRIER"/>
    <property type="match status" value="1"/>
</dbReference>
<accession>W7IKF4</accession>
<reference evidence="2 3" key="1">
    <citation type="journal article" date="2014" name="Genome Announc.">
        <title>Draft Genome Sequence of the Antitrypanosomally Active Sponge-Associated Bacterium Actinokineospora sp. Strain EG49.</title>
        <authorList>
            <person name="Harjes J."/>
            <person name="Ryu T."/>
            <person name="Abdelmohsen U.R."/>
            <person name="Moitinho-Silva L."/>
            <person name="Horn H."/>
            <person name="Ravasi T."/>
            <person name="Hentschel U."/>
        </authorList>
    </citation>
    <scope>NUCLEOTIDE SEQUENCE [LARGE SCALE GENOMIC DNA]</scope>
    <source>
        <strain evidence="2 3">EG49</strain>
    </source>
</reference>